<dbReference type="InterPro" id="IPR032466">
    <property type="entry name" value="Metal_Hydrolase"/>
</dbReference>
<protein>
    <submittedName>
        <fullName evidence="2">Cytosine deaminase</fullName>
    </submittedName>
</protein>
<dbReference type="KEGG" id="pht:BLM14_27525"/>
<sequence>MTASALDQFALRAQIARAADFGRYVLRNVRLSGPVRRTGSVGVANTAFFLADVFVENGRILAITSVCSRSTEASNPNLHSIDSRGRVMVPTFVDCHTHLDKSQILPRTPAADGTFDGALLVTRFDRTANWSSIDVSRRMDFSLRSAFHYGTSAIRTHIDSQIPQAGISWPAFIELRQHWRGKIDLQASCLFPIDMVRDDVFLSQNAKRVADAGGVLGAIAYPVPDIDCLLDKMFRTASYHGLNLDFHADETADPAADVLRRIAETSLRSSFPGKVLVGHCCSLAMQANSVVDATLDKVATAPVAVVSLPTCNLYLQDRRHNGTTPRWRGVTLLHEMKRRGILVARASDNTRDPFNSYGDLDMLDTFRLGTRALHLDHPHGDWIRAVSATPAEIMGLDSHGVIAKGQPANLILFEGRSWSEVLSRAESNRIVIRNGVPISASLPAYPELDTLEGLALR</sequence>
<dbReference type="GO" id="GO:0035888">
    <property type="term" value="F:isoguanine deaminase activity"/>
    <property type="evidence" value="ECO:0007669"/>
    <property type="project" value="TreeGrafter"/>
</dbReference>
<dbReference type="Proteomes" id="UP000232163">
    <property type="component" value="Unassembled WGS sequence"/>
</dbReference>
<dbReference type="Gene3D" id="3.20.20.140">
    <property type="entry name" value="Metal-dependent hydrolases"/>
    <property type="match status" value="1"/>
</dbReference>
<dbReference type="PANTHER" id="PTHR32027">
    <property type="entry name" value="CYTOSINE DEAMINASE"/>
    <property type="match status" value="1"/>
</dbReference>
<gene>
    <name evidence="2" type="ORF">B5P45_22040</name>
</gene>
<accession>A0A2N9VT32</accession>
<dbReference type="EMBL" id="MZMT01000050">
    <property type="protein sequence ID" value="PIO42650.1"/>
    <property type="molecule type" value="Genomic_DNA"/>
</dbReference>
<proteinExistence type="predicted"/>
<dbReference type="AlphaFoldDB" id="A0A2N9VT32"/>
<dbReference type="InterPro" id="IPR011059">
    <property type="entry name" value="Metal-dep_hydrolase_composite"/>
</dbReference>
<keyword evidence="3" id="KW-1185">Reference proteome</keyword>
<dbReference type="GO" id="GO:0006209">
    <property type="term" value="P:cytosine catabolic process"/>
    <property type="evidence" value="ECO:0007669"/>
    <property type="project" value="TreeGrafter"/>
</dbReference>
<dbReference type="InterPro" id="IPR052349">
    <property type="entry name" value="Metallo-hydrolase_Enzymes"/>
</dbReference>
<reference evidence="2 3" key="1">
    <citation type="journal article" date="2017" name="Int J Environ Stud">
        <title>Does the Miocene-Pliocene relict legume Oxytropis triphylla form nitrogen-fixing nodules with a combination of bacterial strains?</title>
        <authorList>
            <person name="Safronova V."/>
            <person name="Belimov A."/>
            <person name="Sazanova A."/>
            <person name="Kuznetsova I."/>
            <person name="Popova J."/>
            <person name="Andronov E."/>
            <person name="Verkhozina A."/>
            <person name="Tikhonovich I."/>
        </authorList>
    </citation>
    <scope>NUCLEOTIDE SEQUENCE [LARGE SCALE GENOMIC DNA]</scope>
    <source>
        <strain evidence="2 3">Tri-38</strain>
    </source>
</reference>
<dbReference type="SUPFAM" id="SSF51338">
    <property type="entry name" value="Composite domain of metallo-dependent hydrolases"/>
    <property type="match status" value="1"/>
</dbReference>
<dbReference type="GO" id="GO:0004131">
    <property type="term" value="F:cytosine deaminase activity"/>
    <property type="evidence" value="ECO:0007669"/>
    <property type="project" value="TreeGrafter"/>
</dbReference>
<dbReference type="InterPro" id="IPR013108">
    <property type="entry name" value="Amidohydro_3"/>
</dbReference>
<evidence type="ECO:0000259" key="1">
    <source>
        <dbReference type="Pfam" id="PF07969"/>
    </source>
</evidence>
<feature type="domain" description="Amidohydrolase 3" evidence="1">
    <location>
        <begin position="227"/>
        <end position="435"/>
    </location>
</feature>
<dbReference type="RefSeq" id="WP_100003326.1">
    <property type="nucleotide sequence ID" value="NZ_CP017943.1"/>
</dbReference>
<comment type="caution">
    <text evidence="2">The sequence shown here is derived from an EMBL/GenBank/DDBJ whole genome shotgun (WGS) entry which is preliminary data.</text>
</comment>
<dbReference type="Pfam" id="PF07969">
    <property type="entry name" value="Amidohydro_3"/>
    <property type="match status" value="1"/>
</dbReference>
<organism evidence="2 3">
    <name type="scientific">Phyllobacterium zundukense</name>
    <dbReference type="NCBI Taxonomy" id="1867719"/>
    <lineage>
        <taxon>Bacteria</taxon>
        <taxon>Pseudomonadati</taxon>
        <taxon>Pseudomonadota</taxon>
        <taxon>Alphaproteobacteria</taxon>
        <taxon>Hyphomicrobiales</taxon>
        <taxon>Phyllobacteriaceae</taxon>
        <taxon>Phyllobacterium</taxon>
    </lineage>
</organism>
<dbReference type="Gene3D" id="2.30.40.10">
    <property type="entry name" value="Urease, subunit C, domain 1"/>
    <property type="match status" value="1"/>
</dbReference>
<dbReference type="OrthoDB" id="9815027at2"/>
<dbReference type="PANTHER" id="PTHR32027:SF0">
    <property type="entry name" value="CYTOSINE DEAMINASE"/>
    <property type="match status" value="1"/>
</dbReference>
<evidence type="ECO:0000313" key="2">
    <source>
        <dbReference type="EMBL" id="PIO42650.1"/>
    </source>
</evidence>
<name>A0A2N9VT32_9HYPH</name>
<dbReference type="SUPFAM" id="SSF51556">
    <property type="entry name" value="Metallo-dependent hydrolases"/>
    <property type="match status" value="1"/>
</dbReference>
<evidence type="ECO:0000313" key="3">
    <source>
        <dbReference type="Proteomes" id="UP000232163"/>
    </source>
</evidence>
<dbReference type="CDD" id="cd01293">
    <property type="entry name" value="Bact_CD"/>
    <property type="match status" value="1"/>
</dbReference>
<dbReference type="NCBIfam" id="NF005759">
    <property type="entry name" value="PRK07583.1"/>
    <property type="match status" value="1"/>
</dbReference>